<dbReference type="GO" id="GO:0005886">
    <property type="term" value="C:plasma membrane"/>
    <property type="evidence" value="ECO:0007669"/>
    <property type="project" value="UniProtKB-SubCell"/>
</dbReference>
<keyword evidence="5 12" id="KW-0812">Transmembrane</keyword>
<dbReference type="Pfam" id="PF01130">
    <property type="entry name" value="CD36"/>
    <property type="match status" value="1"/>
</dbReference>
<feature type="non-terminal residue" evidence="13">
    <location>
        <position position="1"/>
    </location>
</feature>
<evidence type="ECO:0000256" key="11">
    <source>
        <dbReference type="ARBA" id="ARBA00023180"/>
    </source>
</evidence>
<evidence type="ECO:0000313" key="13">
    <source>
        <dbReference type="EMBL" id="AIX97150.1"/>
    </source>
</evidence>
<comment type="similarity">
    <text evidence="2">Belongs to the CD36 family.</text>
</comment>
<evidence type="ECO:0000256" key="4">
    <source>
        <dbReference type="ARBA" id="ARBA00022606"/>
    </source>
</evidence>
<keyword evidence="6" id="KW-0552">Olfaction</keyword>
<dbReference type="GO" id="GO:0005044">
    <property type="term" value="F:scavenger receptor activity"/>
    <property type="evidence" value="ECO:0007669"/>
    <property type="project" value="TreeGrafter"/>
</dbReference>
<feature type="transmembrane region" description="Helical" evidence="12">
    <location>
        <begin position="56"/>
        <end position="75"/>
    </location>
</feature>
<dbReference type="PANTHER" id="PTHR11923">
    <property type="entry name" value="SCAVENGER RECEPTOR CLASS B TYPE-1 SR-B1"/>
    <property type="match status" value="1"/>
</dbReference>
<dbReference type="PANTHER" id="PTHR11923:SF69">
    <property type="entry name" value="SENSORY NEURON MEMBRANE PROTEIN 1"/>
    <property type="match status" value="1"/>
</dbReference>
<keyword evidence="8 12" id="KW-0472">Membrane</keyword>
<gene>
    <name evidence="13" type="primary">snmp4</name>
</gene>
<comment type="subcellular location">
    <subcellularLocation>
        <location evidence="1">Cell membrane</location>
        <topology evidence="1">Multi-pass membrane protein</topology>
    </subcellularLocation>
</comment>
<evidence type="ECO:0000256" key="7">
    <source>
        <dbReference type="ARBA" id="ARBA00022989"/>
    </source>
</evidence>
<evidence type="ECO:0000256" key="12">
    <source>
        <dbReference type="SAM" id="Phobius"/>
    </source>
</evidence>
<evidence type="ECO:0000256" key="8">
    <source>
        <dbReference type="ARBA" id="ARBA00023136"/>
    </source>
</evidence>
<evidence type="ECO:0000256" key="3">
    <source>
        <dbReference type="ARBA" id="ARBA00022475"/>
    </source>
</evidence>
<evidence type="ECO:0000256" key="10">
    <source>
        <dbReference type="ARBA" id="ARBA00023170"/>
    </source>
</evidence>
<dbReference type="InterPro" id="IPR002159">
    <property type="entry name" value="CD36_fam"/>
</dbReference>
<keyword evidence="11" id="KW-0325">Glycoprotein</keyword>
<reference evidence="13" key="1">
    <citation type="submission" date="2014-01" db="EMBL/GenBank/DDBJ databases">
        <title>Identification of Chemosensory Gene Families in Rhyzopertha dominica (Coleoptera: Bostrichidae).</title>
        <authorList>
            <person name="Wang M."/>
            <person name="Diakite M.M."/>
        </authorList>
    </citation>
    <scope>NUCLEOTIDE SEQUENCE</scope>
</reference>
<dbReference type="GO" id="GO:0007608">
    <property type="term" value="P:sensory perception of smell"/>
    <property type="evidence" value="ECO:0007669"/>
    <property type="project" value="UniProtKB-KW"/>
</dbReference>
<dbReference type="GO" id="GO:0005737">
    <property type="term" value="C:cytoplasm"/>
    <property type="evidence" value="ECO:0007669"/>
    <property type="project" value="TreeGrafter"/>
</dbReference>
<feature type="transmembrane region" description="Helical" evidence="12">
    <location>
        <begin position="24"/>
        <end position="44"/>
    </location>
</feature>
<sequence length="125" mass="14318">HPSGSSDCFTCDRWMRRTEIIRRAVLRLCSFSNVGRALLALVKLRPKRKMKWPMKLAIGCGVMLVFSVGFGFVAFPRLIKMTIKKQINLKPGNEIRGMFLKIPFPLEFKVYIFNVTNPEEVQNGA</sequence>
<keyword evidence="4" id="KW-0716">Sensory transduction</keyword>
<protein>
    <submittedName>
        <fullName evidence="13">Sensory neuron membrane protein 4</fullName>
    </submittedName>
</protein>
<proteinExistence type="evidence at transcript level"/>
<dbReference type="EMBL" id="KJ186838">
    <property type="protein sequence ID" value="AIX97150.1"/>
    <property type="molecule type" value="mRNA"/>
</dbReference>
<evidence type="ECO:0000256" key="1">
    <source>
        <dbReference type="ARBA" id="ARBA00004651"/>
    </source>
</evidence>
<keyword evidence="3" id="KW-1003">Cell membrane</keyword>
<feature type="non-terminal residue" evidence="13">
    <location>
        <position position="125"/>
    </location>
</feature>
<evidence type="ECO:0000256" key="5">
    <source>
        <dbReference type="ARBA" id="ARBA00022692"/>
    </source>
</evidence>
<evidence type="ECO:0000256" key="6">
    <source>
        <dbReference type="ARBA" id="ARBA00022725"/>
    </source>
</evidence>
<accession>A0A0X8X440</accession>
<keyword evidence="9" id="KW-1015">Disulfide bond</keyword>
<organism evidence="13">
    <name type="scientific">Rhyzopertha dominica</name>
    <name type="common">Lesser grain borer</name>
    <name type="synonym">Synodendron dominica</name>
    <dbReference type="NCBI Taxonomy" id="92692"/>
    <lineage>
        <taxon>Eukaryota</taxon>
        <taxon>Metazoa</taxon>
        <taxon>Ecdysozoa</taxon>
        <taxon>Arthropoda</taxon>
        <taxon>Hexapoda</taxon>
        <taxon>Insecta</taxon>
        <taxon>Pterygota</taxon>
        <taxon>Neoptera</taxon>
        <taxon>Endopterygota</taxon>
        <taxon>Coleoptera</taxon>
        <taxon>Polyphaga</taxon>
        <taxon>Bostrichiformia</taxon>
        <taxon>Bostrichidae</taxon>
        <taxon>Dinoderinae</taxon>
        <taxon>Rhyzopertha</taxon>
    </lineage>
</organism>
<evidence type="ECO:0000256" key="9">
    <source>
        <dbReference type="ARBA" id="ARBA00023157"/>
    </source>
</evidence>
<keyword evidence="10" id="KW-0675">Receptor</keyword>
<dbReference type="AlphaFoldDB" id="A0A0X8X440"/>
<evidence type="ECO:0000256" key="2">
    <source>
        <dbReference type="ARBA" id="ARBA00010532"/>
    </source>
</evidence>
<keyword evidence="7 12" id="KW-1133">Transmembrane helix</keyword>
<name>A0A0X8X440_RHYDO</name>